<dbReference type="PANTHER" id="PTHR13349">
    <property type="entry name" value="TRANSLATION MACHINERY-ASSOCIATED PROTEIN 16"/>
    <property type="match status" value="1"/>
</dbReference>
<evidence type="ECO:0000256" key="1">
    <source>
        <dbReference type="ARBA" id="ARBA00034127"/>
    </source>
</evidence>
<dbReference type="GO" id="GO:0005634">
    <property type="term" value="C:nucleus"/>
    <property type="evidence" value="ECO:0007669"/>
    <property type="project" value="TreeGrafter"/>
</dbReference>
<dbReference type="AlphaFoldDB" id="A0AAJ7BM44"/>
<organism evidence="3 4">
    <name type="scientific">Cephus cinctus</name>
    <name type="common">Wheat stem sawfly</name>
    <dbReference type="NCBI Taxonomy" id="211228"/>
    <lineage>
        <taxon>Eukaryota</taxon>
        <taxon>Metazoa</taxon>
        <taxon>Ecdysozoa</taxon>
        <taxon>Arthropoda</taxon>
        <taxon>Hexapoda</taxon>
        <taxon>Insecta</taxon>
        <taxon>Pterygota</taxon>
        <taxon>Neoptera</taxon>
        <taxon>Endopterygota</taxon>
        <taxon>Hymenoptera</taxon>
        <taxon>Cephoidea</taxon>
        <taxon>Cephidae</taxon>
        <taxon>Cephus</taxon>
    </lineage>
</organism>
<evidence type="ECO:0000256" key="2">
    <source>
        <dbReference type="SAM" id="MobiDB-lite"/>
    </source>
</evidence>
<protein>
    <submittedName>
        <fullName evidence="4">Translation machinery-associated protein 16</fullName>
    </submittedName>
</protein>
<name>A0AAJ7BM44_CEPCN</name>
<accession>A0AAJ7BM44</accession>
<evidence type="ECO:0000313" key="4">
    <source>
        <dbReference type="RefSeq" id="XP_015589508.1"/>
    </source>
</evidence>
<dbReference type="FunFam" id="1.20.1440.170:FF:000001">
    <property type="entry name" value="Translation machinery-associated 16 homolog"/>
    <property type="match status" value="1"/>
</dbReference>
<comment type="similarity">
    <text evidence="1">Belongs to the TMA16 family.</text>
</comment>
<dbReference type="InterPro" id="IPR021346">
    <property type="entry name" value="Tma16"/>
</dbReference>
<dbReference type="PANTHER" id="PTHR13349:SF2">
    <property type="entry name" value="TRANSLATION MACHINERY-ASSOCIATED PROTEIN 16"/>
    <property type="match status" value="1"/>
</dbReference>
<dbReference type="InterPro" id="IPR038356">
    <property type="entry name" value="Tma16_sf"/>
</dbReference>
<dbReference type="Proteomes" id="UP000694920">
    <property type="component" value="Unplaced"/>
</dbReference>
<proteinExistence type="inferred from homology"/>
<dbReference type="Gene3D" id="1.20.1440.170">
    <property type="entry name" value="Translation machinery-associated protein 16-like"/>
    <property type="match status" value="1"/>
</dbReference>
<evidence type="ECO:0000313" key="3">
    <source>
        <dbReference type="Proteomes" id="UP000694920"/>
    </source>
</evidence>
<dbReference type="GeneID" id="107265047"/>
<gene>
    <name evidence="4" type="primary">LOC107265047</name>
</gene>
<keyword evidence="3" id="KW-1185">Reference proteome</keyword>
<reference evidence="4" key="1">
    <citation type="submission" date="2025-08" db="UniProtKB">
        <authorList>
            <consortium name="RefSeq"/>
        </authorList>
    </citation>
    <scope>IDENTIFICATION</scope>
</reference>
<sequence length="208" mass="24283">MSTAMKKELAKAKKVLHPNSRKSIAIIKKTHKISNREKAKLGCAIKQNVIGEKMLWMQEHMVPDVCPYTPQLTADLLELYMARHDKELEQISIKHSVGGRRHRQHASREDIIRMTKEREREEYNTCGIEIPDILNSTQCTMLRKWDGELRYLPNFEFRRFGKKHLNELAQKKNKPPRQLLQKVSNSIPSVDELTENVQSRQREVSTAD</sequence>
<dbReference type="Pfam" id="PF11176">
    <property type="entry name" value="Tma16"/>
    <property type="match status" value="1"/>
</dbReference>
<dbReference type="RefSeq" id="XP_015589508.1">
    <property type="nucleotide sequence ID" value="XM_015734022.2"/>
</dbReference>
<feature type="region of interest" description="Disordered" evidence="2">
    <location>
        <begin position="169"/>
        <end position="208"/>
    </location>
</feature>
<dbReference type="KEGG" id="ccin:107265047"/>